<proteinExistence type="predicted"/>
<dbReference type="InterPro" id="IPR048813">
    <property type="entry name" value="GP7-like"/>
</dbReference>
<dbReference type="Pfam" id="PF20911">
    <property type="entry name" value="GP7"/>
    <property type="match status" value="1"/>
</dbReference>
<dbReference type="NCBIfam" id="NF045672">
    <property type="entry name" value="MCP_gp7_epsi_15"/>
    <property type="match status" value="1"/>
</dbReference>
<comment type="caution">
    <text evidence="1">The sequence shown here is derived from an EMBL/GenBank/DDBJ whole genome shotgun (WGS) entry which is preliminary data.</text>
</comment>
<protein>
    <submittedName>
        <fullName evidence="1">Uncharacterized protein</fullName>
    </submittedName>
</protein>
<gene>
    <name evidence="1" type="ORF">TH4_18510</name>
</gene>
<dbReference type="RefSeq" id="WP_064782210.1">
    <property type="nucleotide sequence ID" value="NZ_JPVZ01000011.1"/>
</dbReference>
<organism evidence="1 2">
    <name type="scientific">Thalassospira tepidiphila MCCC 1A03514</name>
    <dbReference type="NCBI Taxonomy" id="1177930"/>
    <lineage>
        <taxon>Bacteria</taxon>
        <taxon>Pseudomonadati</taxon>
        <taxon>Pseudomonadota</taxon>
        <taxon>Alphaproteobacteria</taxon>
        <taxon>Rhodospirillales</taxon>
        <taxon>Thalassospiraceae</taxon>
        <taxon>Thalassospira</taxon>
    </lineage>
</organism>
<sequence>MAEGVRTLAEWGQFLDPDKKTIGTIIELLAQTNEIMNDIPWMEGNEMAGHTSIIRTDLPEVTLRGLYQGVKKTKSGISKVTDPTAMIAARGEIDIDLVNLNGNSASYRMQENQSFIESMTQKVAELLGYGNNTLNKKEFHGFAPRYPYKDSPNVVDAGGSGSNCASMYAVVWGVDAACGIFPKGTKAGIEEKDLGEYDAYDENGDPYRVVGDEYKWFPGLTVKDWRCVSRVCNIDVTKLDLSPGDSGYIDLRKATIKAKNKIPGTKRSRMIWYCPEPVMSMLEMQAGDPKNVHLRYGEWQDSKNVLFLHGRPVRQVDALLTTETALTAAP</sequence>
<evidence type="ECO:0000313" key="2">
    <source>
        <dbReference type="Proteomes" id="UP000094009"/>
    </source>
</evidence>
<dbReference type="EMBL" id="JPVZ01000011">
    <property type="protein sequence ID" value="OAZ08050.1"/>
    <property type="molecule type" value="Genomic_DNA"/>
</dbReference>
<dbReference type="AlphaFoldDB" id="A0A853KW21"/>
<evidence type="ECO:0000313" key="1">
    <source>
        <dbReference type="EMBL" id="OAZ08050.1"/>
    </source>
</evidence>
<dbReference type="Proteomes" id="UP000094009">
    <property type="component" value="Unassembled WGS sequence"/>
</dbReference>
<accession>A0A853KW21</accession>
<reference evidence="1 2" key="1">
    <citation type="submission" date="2014-07" db="EMBL/GenBank/DDBJ databases">
        <title>Draft genome sequence of Thalassospira tepidiphila 1-1B.</title>
        <authorList>
            <person name="Lai Q."/>
            <person name="Shao Z."/>
        </authorList>
    </citation>
    <scope>NUCLEOTIDE SEQUENCE [LARGE SCALE GENOMIC DNA]</scope>
    <source>
        <strain evidence="1 2">MCCC 1A03514</strain>
    </source>
</reference>
<name>A0A853KW21_9PROT</name>